<evidence type="ECO:0000313" key="1">
    <source>
        <dbReference type="EMBL" id="GAA1976921.1"/>
    </source>
</evidence>
<accession>A0ABN2RY17</accession>
<dbReference type="SUPFAM" id="SSF109854">
    <property type="entry name" value="DinB/YfiT-like putative metalloenzymes"/>
    <property type="match status" value="1"/>
</dbReference>
<sequence>MRETVVVILHSLDSLDFGPAEQPKPTGDPRGDLVAWLGYQRHEFLRKLRDLDADQLAAWSVPPVQLSVLGLVRHMRQMEHVYLAWGLGGGKRTEYYGEDDYAGGRPETIEDDIRGYLAEVSRSDAAIAALATYDSPGLGHGQPLGYTLIKIVHEYTLHSGQAHMLRFAALGELRR</sequence>
<dbReference type="Gene3D" id="1.20.120.450">
    <property type="entry name" value="dinb family like domain"/>
    <property type="match status" value="1"/>
</dbReference>
<organism evidence="1 2">
    <name type="scientific">Microbacterium pumilum</name>
    <dbReference type="NCBI Taxonomy" id="344165"/>
    <lineage>
        <taxon>Bacteria</taxon>
        <taxon>Bacillati</taxon>
        <taxon>Actinomycetota</taxon>
        <taxon>Actinomycetes</taxon>
        <taxon>Micrococcales</taxon>
        <taxon>Microbacteriaceae</taxon>
        <taxon>Microbacterium</taxon>
    </lineage>
</organism>
<protein>
    <submittedName>
        <fullName evidence="1">DinB family protein</fullName>
    </submittedName>
</protein>
<name>A0ABN2RY17_9MICO</name>
<dbReference type="InterPro" id="IPR034660">
    <property type="entry name" value="DinB/YfiT-like"/>
</dbReference>
<reference evidence="1 2" key="1">
    <citation type="journal article" date="2019" name="Int. J. Syst. Evol. Microbiol.">
        <title>The Global Catalogue of Microorganisms (GCM) 10K type strain sequencing project: providing services to taxonomists for standard genome sequencing and annotation.</title>
        <authorList>
            <consortium name="The Broad Institute Genomics Platform"/>
            <consortium name="The Broad Institute Genome Sequencing Center for Infectious Disease"/>
            <person name="Wu L."/>
            <person name="Ma J."/>
        </authorList>
    </citation>
    <scope>NUCLEOTIDE SEQUENCE [LARGE SCALE GENOMIC DNA]</scope>
    <source>
        <strain evidence="1 2">JCM 14902</strain>
    </source>
</reference>
<dbReference type="EMBL" id="BAAAOH010000001">
    <property type="protein sequence ID" value="GAA1976921.1"/>
    <property type="molecule type" value="Genomic_DNA"/>
</dbReference>
<dbReference type="Pfam" id="PF04978">
    <property type="entry name" value="MST"/>
    <property type="match status" value="1"/>
</dbReference>
<evidence type="ECO:0000313" key="2">
    <source>
        <dbReference type="Proteomes" id="UP001500326"/>
    </source>
</evidence>
<comment type="caution">
    <text evidence="1">The sequence shown here is derived from an EMBL/GenBank/DDBJ whole genome shotgun (WGS) entry which is preliminary data.</text>
</comment>
<keyword evidence="2" id="KW-1185">Reference proteome</keyword>
<dbReference type="Proteomes" id="UP001500326">
    <property type="component" value="Unassembled WGS sequence"/>
</dbReference>
<proteinExistence type="predicted"/>
<dbReference type="InterPro" id="IPR007061">
    <property type="entry name" value="MST-like"/>
</dbReference>
<gene>
    <name evidence="1" type="ORF">GCM10009777_07400</name>
</gene>